<keyword evidence="2" id="KW-1185">Reference proteome</keyword>
<dbReference type="Proteomes" id="UP001057402">
    <property type="component" value="Chromosome 7"/>
</dbReference>
<reference evidence="2" key="1">
    <citation type="journal article" date="2023" name="Front. Plant Sci.">
        <title>Chromosomal-level genome assembly of Melastoma candidum provides insights into trichome evolution.</title>
        <authorList>
            <person name="Zhong Y."/>
            <person name="Wu W."/>
            <person name="Sun C."/>
            <person name="Zou P."/>
            <person name="Liu Y."/>
            <person name="Dai S."/>
            <person name="Zhou R."/>
        </authorList>
    </citation>
    <scope>NUCLEOTIDE SEQUENCE [LARGE SCALE GENOMIC DNA]</scope>
</reference>
<sequence length="311" mass="34984">MSSSSPKKIILRSSDGESFEVEEAVALESQTIKHMIEDDCADSGIPLPNVNSKILAKVIEYCKKHVDSSKGGEDKSSSSSLDEELKSWDADFVKVDQATLFDLILAANYLNIKGLLDLTCQTVADMIKGKSPEEIRKTFNIRNDFTPEEEEETMSLSLTLRKIFVLRLSDGGVPFEVEEAVALLSETIRDGIEDNWMEGGLPFPTIDSKILSLVSDYYKKHFHTSSSHLYLDEELMSWETDFVKLEKDTLFDLIRAAIYLNIKGLLDLTCRQLLGLVDSTFHMVADMIKGYISPRRFARPSTSKSNFTPEE</sequence>
<comment type="caution">
    <text evidence="1">The sequence shown here is derived from an EMBL/GenBank/DDBJ whole genome shotgun (WGS) entry which is preliminary data.</text>
</comment>
<protein>
    <submittedName>
        <fullName evidence="1">Uncharacterized protein</fullName>
    </submittedName>
</protein>
<gene>
    <name evidence="1" type="ORF">MLD38_024826</name>
</gene>
<evidence type="ECO:0000313" key="2">
    <source>
        <dbReference type="Proteomes" id="UP001057402"/>
    </source>
</evidence>
<proteinExistence type="predicted"/>
<evidence type="ECO:0000313" key="1">
    <source>
        <dbReference type="EMBL" id="KAI4339943.1"/>
    </source>
</evidence>
<organism evidence="1 2">
    <name type="scientific">Melastoma candidum</name>
    <dbReference type="NCBI Taxonomy" id="119954"/>
    <lineage>
        <taxon>Eukaryota</taxon>
        <taxon>Viridiplantae</taxon>
        <taxon>Streptophyta</taxon>
        <taxon>Embryophyta</taxon>
        <taxon>Tracheophyta</taxon>
        <taxon>Spermatophyta</taxon>
        <taxon>Magnoliopsida</taxon>
        <taxon>eudicotyledons</taxon>
        <taxon>Gunneridae</taxon>
        <taxon>Pentapetalae</taxon>
        <taxon>rosids</taxon>
        <taxon>malvids</taxon>
        <taxon>Myrtales</taxon>
        <taxon>Melastomataceae</taxon>
        <taxon>Melastomatoideae</taxon>
        <taxon>Melastomateae</taxon>
        <taxon>Melastoma</taxon>
    </lineage>
</organism>
<accession>A0ACB9NT85</accession>
<name>A0ACB9NT85_9MYRT</name>
<dbReference type="EMBL" id="CM042886">
    <property type="protein sequence ID" value="KAI4339943.1"/>
    <property type="molecule type" value="Genomic_DNA"/>
</dbReference>